<feature type="transmembrane region" description="Helical" evidence="8">
    <location>
        <begin position="123"/>
        <end position="144"/>
    </location>
</feature>
<evidence type="ECO:0000256" key="1">
    <source>
        <dbReference type="ARBA" id="ARBA00004141"/>
    </source>
</evidence>
<dbReference type="GO" id="GO:0003968">
    <property type="term" value="F:RNA-directed RNA polymerase activity"/>
    <property type="evidence" value="ECO:0007669"/>
    <property type="project" value="InterPro"/>
</dbReference>
<feature type="transmembrane region" description="Helical" evidence="8">
    <location>
        <begin position="17"/>
        <end position="41"/>
    </location>
</feature>
<dbReference type="OrthoDB" id="10055769at2759"/>
<gene>
    <name evidence="11" type="ORF">BO97DRAFT_477741</name>
</gene>
<evidence type="ECO:0000256" key="2">
    <source>
        <dbReference type="ARBA" id="ARBA00022448"/>
    </source>
</evidence>
<keyword evidence="5 8" id="KW-1133">Transmembrane helix</keyword>
<dbReference type="InterPro" id="IPR050524">
    <property type="entry name" value="APC_YAT"/>
</dbReference>
<feature type="transmembrane region" description="Helical" evidence="8">
    <location>
        <begin position="391"/>
        <end position="412"/>
    </location>
</feature>
<feature type="domain" description="RDRP core" evidence="10">
    <location>
        <begin position="951"/>
        <end position="1594"/>
    </location>
</feature>
<comment type="subcellular location">
    <subcellularLocation>
        <location evidence="1">Membrane</location>
        <topology evidence="1">Multi-pass membrane protein</topology>
    </subcellularLocation>
</comment>
<feature type="transmembrane region" description="Helical" evidence="8">
    <location>
        <begin position="350"/>
        <end position="371"/>
    </location>
</feature>
<keyword evidence="12" id="KW-1185">Reference proteome</keyword>
<dbReference type="Proteomes" id="UP000248961">
    <property type="component" value="Unassembled WGS sequence"/>
</dbReference>
<evidence type="ECO:0000313" key="11">
    <source>
        <dbReference type="EMBL" id="RAL12750.1"/>
    </source>
</evidence>
<dbReference type="VEuPathDB" id="FungiDB:BO97DRAFT_477741"/>
<dbReference type="Pfam" id="PF05183">
    <property type="entry name" value="RdRP"/>
    <property type="match status" value="1"/>
</dbReference>
<evidence type="ECO:0000313" key="12">
    <source>
        <dbReference type="Proteomes" id="UP000248961"/>
    </source>
</evidence>
<accession>A0A395HY93</accession>
<feature type="transmembrane region" description="Helical" evidence="8">
    <location>
        <begin position="319"/>
        <end position="338"/>
    </location>
</feature>
<dbReference type="PANTHER" id="PTHR43341">
    <property type="entry name" value="AMINO ACID PERMEASE"/>
    <property type="match status" value="1"/>
</dbReference>
<dbReference type="InterPro" id="IPR057596">
    <property type="entry name" value="RDRP_core"/>
</dbReference>
<dbReference type="GO" id="GO:0016020">
    <property type="term" value="C:membrane"/>
    <property type="evidence" value="ECO:0007669"/>
    <property type="project" value="UniProtKB-SubCell"/>
</dbReference>
<evidence type="ECO:0000259" key="9">
    <source>
        <dbReference type="Pfam" id="PF00324"/>
    </source>
</evidence>
<dbReference type="STRING" id="1450537.A0A395HY93"/>
<evidence type="ECO:0000256" key="4">
    <source>
        <dbReference type="ARBA" id="ARBA00022970"/>
    </source>
</evidence>
<dbReference type="InterPro" id="IPR004840">
    <property type="entry name" value="Amino_acid_permease_CS"/>
</dbReference>
<dbReference type="GO" id="GO:0015171">
    <property type="term" value="F:amino acid transmembrane transporter activity"/>
    <property type="evidence" value="ECO:0007669"/>
    <property type="project" value="TreeGrafter"/>
</dbReference>
<evidence type="ECO:0000259" key="10">
    <source>
        <dbReference type="Pfam" id="PF05183"/>
    </source>
</evidence>
<evidence type="ECO:0000256" key="6">
    <source>
        <dbReference type="ARBA" id="ARBA00023136"/>
    </source>
</evidence>
<dbReference type="RefSeq" id="XP_025551904.1">
    <property type="nucleotide sequence ID" value="XM_025700579.1"/>
</dbReference>
<feature type="domain" description="Amino acid permease/ SLC12A" evidence="9">
    <location>
        <begin position="5"/>
        <end position="453"/>
    </location>
</feature>
<proteinExistence type="predicted"/>
<feature type="transmembrane region" description="Helical" evidence="8">
    <location>
        <begin position="222"/>
        <end position="245"/>
    </location>
</feature>
<evidence type="ECO:0000256" key="3">
    <source>
        <dbReference type="ARBA" id="ARBA00022692"/>
    </source>
</evidence>
<dbReference type="PROSITE" id="PS00218">
    <property type="entry name" value="AMINO_ACID_PERMEASE_1"/>
    <property type="match status" value="1"/>
</dbReference>
<protein>
    <submittedName>
        <fullName evidence="11">Uncharacterized protein</fullName>
    </submittedName>
</protein>
<reference evidence="11 12" key="1">
    <citation type="submission" date="2018-02" db="EMBL/GenBank/DDBJ databases">
        <title>The genomes of Aspergillus section Nigri reveals drivers in fungal speciation.</title>
        <authorList>
            <consortium name="DOE Joint Genome Institute"/>
            <person name="Vesth T.C."/>
            <person name="Nybo J."/>
            <person name="Theobald S."/>
            <person name="Brandl J."/>
            <person name="Frisvad J.C."/>
            <person name="Nielsen K.F."/>
            <person name="Lyhne E.K."/>
            <person name="Kogle M.E."/>
            <person name="Kuo A."/>
            <person name="Riley R."/>
            <person name="Clum A."/>
            <person name="Nolan M."/>
            <person name="Lipzen A."/>
            <person name="Salamov A."/>
            <person name="Henrissat B."/>
            <person name="Wiebenga A."/>
            <person name="De vries R.P."/>
            <person name="Grigoriev I.V."/>
            <person name="Mortensen U.H."/>
            <person name="Andersen M.R."/>
            <person name="Baker S.E."/>
        </authorList>
    </citation>
    <scope>NUCLEOTIDE SEQUENCE [LARGE SCALE GENOMIC DNA]</scope>
    <source>
        <strain evidence="11 12">CBS 101889</strain>
    </source>
</reference>
<feature type="transmembrane region" description="Helical" evidence="8">
    <location>
        <begin position="53"/>
        <end position="74"/>
    </location>
</feature>
<name>A0A395HY93_ASPHC</name>
<sequence length="1809" mass="204056">MICAGHALLLAGPASILISYTCVGIIVYLVLCALGEVASWSPEPSMAENASRFCDPALGFTLGWIYWLKFMVVIPNQFAAGELLIAFWQGDEKVYSIFWITFFLTMIIVANSRCSQYFDRYELLLSSVKIIVMFGLVCLCVVLACGGGPDHDKKGFRYWSYPGAFAQHSGREAMGILRAIVRTVPSATLAYLGSELMGITILRTHNPREVAGQAIESNCYRILAFNIVNVALLGILVPSGTRVMAFSQPSYRPRPASAFVAIAQYTGWPKLPHILNAFLLVCVISAANQALYMATRTLYELAIDQHAPSFLCRTNGRGIPIYALGICALIGCTAYLNCFSRSQKLFNNHVNLVSMFSILTWGSILVVHISFVRVRKVQKIADDDLVFKAPFGVLGSWVALLACVFISIIRVFDLTNRDAFPKGFDYAAFVTSYVWIPLYAILAVGYKLATRTHSVQPESVDMRTTKAAQNSLDAGCTPAAPGAPIQAYPESARMRRMSRRSASRVKSHSCIRLQEMSLPTTPARSGRELIQVIHDINKKYSLDIPNPRIESPGSDNKSLAWRCYYAIKQLYFRHAPLYRVLENFDEWVSSRSITQASTHSGYAPNAVLNSAGQRSLMGKEHEREERLGYLFRLLDDEVYFLREGSFPANKPIDHPSTEPEHKGITPRFLKRRLSADEDEFHTAPSSPVKAPARSVSPMETESQAPEERRSTTATVPINLFQSPNRPEPEKKHSGLVDRMLAPQIYRKYDAVPAAQSDADPSFATTITSESDFFATRNNSYNISFITTITEPMPENESMYEDSVVEHMLSEETRDTFEQQILASELDSEPRYFDEEKVMRELLKHGPFTYEQTSPRSVPLRYRYELERTGRAWGVPLSRMLVGGTIPFKSLDDYWHWIASHNQRNGKPLPEKPTRKAWEAATGDFKTDKHSEVVVLTGDMEWCTESENGVLKLSFHPLKTERTCRFHRRFGSDRFLSLTMPAPARPPPHLRVASQSTTDLQEILALWLTHNVHRCLGREWRPFFVEEVKSKRKVKSEPRFRVDFFAVDGIDFDHSVSIPASLPSPNQNSTNRTKMSVDDLIEWHMPWKANIGQSNCKLFQRLSLGLSKTYATVVMRPSQILALPDAPGRPVMNDGCALMSRAMASCICDMLGITGDTPSAFQGRFAGAKGLWMVDRHQSQLSAECGDDIWIQISDSQLKIQPHPQTWKGPVDNEQLTFEVVKWSKPLHSVNLNIQLLAILQQGGHVRDHIADLTRHGIQAVYKDFVEVLESDSPVLCRSLIQKIRPSADDKPGLMSHKVKRLERWTANDAEFIIRLTEAGFAPRSFFPLRKRLGKVLKDVLERYEEELHIEVPLSTYAFCIADPYGILKEDEVHFGFSTNWRDGQGQFEDTLLDGIDVLVGRLPAHLPSDIQRRRAVWRSELRHFKDVIVFPSVGDVALAHMLSGGDYDGDRPWICWDQNIVRHFSNSDLPSSHFPPNFFGLTEESVPIEEIESVDEFLQSAFTFNLTLSNLGRCTVEHEMLAYDESISAPRAVELASLLSYLVDGRKVGVQLPEEAWTRYRAQISPQRREPPAYKNPGRKPKKAHITDFLKFEVAGKEREKVLTQFESQFPEKEGFSERDEDLVRVYNEVRQQATQDKELKTALQAVSNELRALHAQWTNSFARSQESFSARALQIAEEAQALEPPLGNHPLFLVWQHCPAEWLRFLASSTYKLYPNFSFVMHAFGEVLCQMKTSNLSARTVTHEVLACYRVNQKVIAQLTARDTMEEEDTGSGDDEYEGHEAIEAMHLGLPSAAAGGYYDPDDGMSVE</sequence>
<dbReference type="PANTHER" id="PTHR43341:SF45">
    <property type="entry name" value="AMINO ACID TRANSPORTER (EUROFUNG)"/>
    <property type="match status" value="1"/>
</dbReference>
<feature type="transmembrane region" description="Helical" evidence="8">
    <location>
        <begin position="424"/>
        <end position="446"/>
    </location>
</feature>
<evidence type="ECO:0000256" key="7">
    <source>
        <dbReference type="SAM" id="MobiDB-lite"/>
    </source>
</evidence>
<keyword evidence="3 8" id="KW-0812">Transmembrane</keyword>
<dbReference type="Gene3D" id="1.20.1740.10">
    <property type="entry name" value="Amino acid/polyamine transporter I"/>
    <property type="match status" value="1"/>
</dbReference>
<keyword evidence="2" id="KW-0813">Transport</keyword>
<dbReference type="InterPro" id="IPR004841">
    <property type="entry name" value="AA-permease/SLC12A_dom"/>
</dbReference>
<organism evidence="11 12">
    <name type="scientific">Aspergillus homomorphus (strain CBS 101889)</name>
    <dbReference type="NCBI Taxonomy" id="1450537"/>
    <lineage>
        <taxon>Eukaryota</taxon>
        <taxon>Fungi</taxon>
        <taxon>Dikarya</taxon>
        <taxon>Ascomycota</taxon>
        <taxon>Pezizomycotina</taxon>
        <taxon>Eurotiomycetes</taxon>
        <taxon>Eurotiomycetidae</taxon>
        <taxon>Eurotiales</taxon>
        <taxon>Aspergillaceae</taxon>
        <taxon>Aspergillus</taxon>
        <taxon>Aspergillus subgen. Circumdati</taxon>
    </lineage>
</organism>
<keyword evidence="6 8" id="KW-0472">Membrane</keyword>
<dbReference type="Pfam" id="PF00324">
    <property type="entry name" value="AA_permease"/>
    <property type="match status" value="1"/>
</dbReference>
<feature type="transmembrane region" description="Helical" evidence="8">
    <location>
        <begin position="94"/>
        <end position="111"/>
    </location>
</feature>
<keyword evidence="4" id="KW-0029">Amino-acid transport</keyword>
<dbReference type="EMBL" id="KZ824282">
    <property type="protein sequence ID" value="RAL12750.1"/>
    <property type="molecule type" value="Genomic_DNA"/>
</dbReference>
<feature type="compositionally biased region" description="Polar residues" evidence="7">
    <location>
        <begin position="711"/>
        <end position="724"/>
    </location>
</feature>
<evidence type="ECO:0000256" key="8">
    <source>
        <dbReference type="SAM" id="Phobius"/>
    </source>
</evidence>
<evidence type="ECO:0000256" key="5">
    <source>
        <dbReference type="ARBA" id="ARBA00022989"/>
    </source>
</evidence>
<feature type="region of interest" description="Disordered" evidence="7">
    <location>
        <begin position="677"/>
        <end position="732"/>
    </location>
</feature>
<dbReference type="GeneID" id="37204868"/>